<evidence type="ECO:0000256" key="1">
    <source>
        <dbReference type="SAM" id="SignalP"/>
    </source>
</evidence>
<feature type="signal peptide" evidence="1">
    <location>
        <begin position="1"/>
        <end position="24"/>
    </location>
</feature>
<dbReference type="EMBL" id="ML119768">
    <property type="protein sequence ID" value="RPA75245.1"/>
    <property type="molecule type" value="Genomic_DNA"/>
</dbReference>
<keyword evidence="3" id="KW-1185">Reference proteome</keyword>
<protein>
    <submittedName>
        <fullName evidence="2">Uncharacterized protein</fullName>
    </submittedName>
</protein>
<dbReference type="Proteomes" id="UP000275078">
    <property type="component" value="Unassembled WGS sequence"/>
</dbReference>
<accession>A0A3N4HN50</accession>
<name>A0A3N4HN50_ASCIM</name>
<dbReference type="AlphaFoldDB" id="A0A3N4HN50"/>
<sequence length="218" mass="23495">MFSLSKMYLLSLILLTAQLPSIFALPSQPETYTQSFLVTNNPATSESCSDSITRYTGEAPDFSSTSPCLLIPLPEQRKGEISSQGDKIPYPVGGEVAVISCSTHSNSPPATFVESLASNLDDIRNRQCQDFSASESCTTMETSAFAGVKYCRGRGQPRGAGHKCATMAWVTGVIWSACKRQFGANPWNVRAQGEGEIRSPAPGGRVVVYHTGFQWPTG</sequence>
<feature type="chain" id="PRO_5018327505" evidence="1">
    <location>
        <begin position="25"/>
        <end position="218"/>
    </location>
</feature>
<keyword evidence="1" id="KW-0732">Signal</keyword>
<proteinExistence type="predicted"/>
<reference evidence="2 3" key="1">
    <citation type="journal article" date="2018" name="Nat. Ecol. Evol.">
        <title>Pezizomycetes genomes reveal the molecular basis of ectomycorrhizal truffle lifestyle.</title>
        <authorList>
            <person name="Murat C."/>
            <person name="Payen T."/>
            <person name="Noel B."/>
            <person name="Kuo A."/>
            <person name="Morin E."/>
            <person name="Chen J."/>
            <person name="Kohler A."/>
            <person name="Krizsan K."/>
            <person name="Balestrini R."/>
            <person name="Da Silva C."/>
            <person name="Montanini B."/>
            <person name="Hainaut M."/>
            <person name="Levati E."/>
            <person name="Barry K.W."/>
            <person name="Belfiori B."/>
            <person name="Cichocki N."/>
            <person name="Clum A."/>
            <person name="Dockter R.B."/>
            <person name="Fauchery L."/>
            <person name="Guy J."/>
            <person name="Iotti M."/>
            <person name="Le Tacon F."/>
            <person name="Lindquist E.A."/>
            <person name="Lipzen A."/>
            <person name="Malagnac F."/>
            <person name="Mello A."/>
            <person name="Molinier V."/>
            <person name="Miyauchi S."/>
            <person name="Poulain J."/>
            <person name="Riccioni C."/>
            <person name="Rubini A."/>
            <person name="Sitrit Y."/>
            <person name="Splivallo R."/>
            <person name="Traeger S."/>
            <person name="Wang M."/>
            <person name="Zifcakova L."/>
            <person name="Wipf D."/>
            <person name="Zambonelli A."/>
            <person name="Paolocci F."/>
            <person name="Nowrousian M."/>
            <person name="Ottonello S."/>
            <person name="Baldrian P."/>
            <person name="Spatafora J.W."/>
            <person name="Henrissat B."/>
            <person name="Nagy L.G."/>
            <person name="Aury J.M."/>
            <person name="Wincker P."/>
            <person name="Grigoriev I.V."/>
            <person name="Bonfante P."/>
            <person name="Martin F.M."/>
        </authorList>
    </citation>
    <scope>NUCLEOTIDE SEQUENCE [LARGE SCALE GENOMIC DNA]</scope>
    <source>
        <strain evidence="2 3">RN42</strain>
    </source>
</reference>
<organism evidence="2 3">
    <name type="scientific">Ascobolus immersus RN42</name>
    <dbReference type="NCBI Taxonomy" id="1160509"/>
    <lineage>
        <taxon>Eukaryota</taxon>
        <taxon>Fungi</taxon>
        <taxon>Dikarya</taxon>
        <taxon>Ascomycota</taxon>
        <taxon>Pezizomycotina</taxon>
        <taxon>Pezizomycetes</taxon>
        <taxon>Pezizales</taxon>
        <taxon>Ascobolaceae</taxon>
        <taxon>Ascobolus</taxon>
    </lineage>
</organism>
<evidence type="ECO:0000313" key="3">
    <source>
        <dbReference type="Proteomes" id="UP000275078"/>
    </source>
</evidence>
<gene>
    <name evidence="2" type="ORF">BJ508DRAFT_312157</name>
</gene>
<evidence type="ECO:0000313" key="2">
    <source>
        <dbReference type="EMBL" id="RPA75245.1"/>
    </source>
</evidence>